<feature type="transmembrane region" description="Helical" evidence="10">
    <location>
        <begin position="483"/>
        <end position="501"/>
    </location>
</feature>
<keyword evidence="13" id="KW-1185">Reference proteome</keyword>
<dbReference type="Proteomes" id="UP000005332">
    <property type="component" value="Unassembled WGS sequence"/>
</dbReference>
<dbReference type="Pfam" id="PF00324">
    <property type="entry name" value="AA_permease"/>
    <property type="match status" value="1"/>
</dbReference>
<reference evidence="12 13" key="1">
    <citation type="submission" date="2011-06" db="EMBL/GenBank/DDBJ databases">
        <authorList>
            <person name="Muzny D."/>
            <person name="Qin X."/>
            <person name="Deng J."/>
            <person name="Jiang H."/>
            <person name="Liu Y."/>
            <person name="Qu J."/>
            <person name="Song X.-Z."/>
            <person name="Zhang L."/>
            <person name="Thornton R."/>
            <person name="Coyle M."/>
            <person name="Francisco L."/>
            <person name="Jackson L."/>
            <person name="Javaid M."/>
            <person name="Korchina V."/>
            <person name="Kovar C."/>
            <person name="Mata R."/>
            <person name="Mathew T."/>
            <person name="Ngo R."/>
            <person name="Nguyen L."/>
            <person name="Nguyen N."/>
            <person name="Okwuonu G."/>
            <person name="Ongeri F."/>
            <person name="Pham C."/>
            <person name="Simmons D."/>
            <person name="Wilczek-Boney K."/>
            <person name="Hale W."/>
            <person name="Jakkamsetti A."/>
            <person name="Pham P."/>
            <person name="Ruth R."/>
            <person name="San Lucas F."/>
            <person name="Warren J."/>
            <person name="Zhang J."/>
            <person name="Zhao Z."/>
            <person name="Zhou C."/>
            <person name="Zhu D."/>
            <person name="Lee S."/>
            <person name="Bess C."/>
            <person name="Blankenburg K."/>
            <person name="Forbes L."/>
            <person name="Fu Q."/>
            <person name="Gubbala S."/>
            <person name="Hirani K."/>
            <person name="Jayaseelan J.C."/>
            <person name="Lara F."/>
            <person name="Munidasa M."/>
            <person name="Palculict T."/>
            <person name="Patil S."/>
            <person name="Pu L.-L."/>
            <person name="Saada N."/>
            <person name="Tang L."/>
            <person name="Weissenberger G."/>
            <person name="Zhu Y."/>
            <person name="Hemphill L."/>
            <person name="Shang Y."/>
            <person name="Youmans B."/>
            <person name="Ayvaz T."/>
            <person name="Ross M."/>
            <person name="Santibanez J."/>
            <person name="Aqrawi P."/>
            <person name="Gross S."/>
            <person name="Joshi V."/>
            <person name="Fowler G."/>
            <person name="Nazareth L."/>
            <person name="Reid J."/>
            <person name="Worley K."/>
            <person name="Petrosino J."/>
            <person name="Highlander S."/>
            <person name="Gibbs R."/>
        </authorList>
    </citation>
    <scope>NUCLEOTIDE SEQUENCE [LARGE SCALE GENOMIC DNA]</scope>
    <source>
        <strain evidence="12 13">ATCC 25577</strain>
    </source>
</reference>
<dbReference type="InterPro" id="IPR004841">
    <property type="entry name" value="AA-permease/SLC12A_dom"/>
</dbReference>
<dbReference type="HOGENOM" id="CLU_007946_9_3_11"/>
<dbReference type="GO" id="GO:0005886">
    <property type="term" value="C:plasma membrane"/>
    <property type="evidence" value="ECO:0007669"/>
    <property type="project" value="UniProtKB-SubCell"/>
</dbReference>
<feature type="transmembrane region" description="Helical" evidence="10">
    <location>
        <begin position="329"/>
        <end position="354"/>
    </location>
</feature>
<dbReference type="PIRSF" id="PIRSF006060">
    <property type="entry name" value="AA_transporter"/>
    <property type="match status" value="1"/>
</dbReference>
<sequence>MARIRHVHVFISIFWQLRGVTGKYRHLGVVVTSRLHERSPLDHRRLLLGPAPKLTGVTEPDQQLHRSLRNRHIQLIALGGAIGTGLFYGAADSISAAGPAIVISYLVGGAVIYLIMRALGEMSVHHPTSGAFSEYAHRWWGDLPGFISGWNYWFNYIFVSMAELSVVGIYVNYWFPVVPRWLSAAVLLVIVTTVNLLHVRAYGEVEFWFAIIKVVAIVAMIILGLWIILLGSPPTPATGFSNMWRNGGFMPYGVTGMLAGIIIVMFSFGGTELIGITAGEAEDPQCSIPKAINRVVGRILIFYVGALVVMLAIVPWTKIDGTASPFVQIFDLVGIPGAAAILNLVVLTAAMSAYNSGLYANGRMLHALAHQGDAPKVLGKVNRAGSPWVGVLVSSAVTAIAVVVVGLLPEQAFMYIMSIATISAIINWATIIITQMLFRRRLAPETRANLKFQMPGAPVTNWIVIAFLVLMVVVMLIMPPFRIAVAIGPIWLAVLTLGWWLSRRRNQSRG</sequence>
<organism evidence="12 13">
    <name type="scientific">Cutibacterium avidum ATCC 25577</name>
    <dbReference type="NCBI Taxonomy" id="997355"/>
    <lineage>
        <taxon>Bacteria</taxon>
        <taxon>Bacillati</taxon>
        <taxon>Actinomycetota</taxon>
        <taxon>Actinomycetes</taxon>
        <taxon>Propionibacteriales</taxon>
        <taxon>Propionibacteriaceae</taxon>
        <taxon>Cutibacterium</taxon>
    </lineage>
</organism>
<evidence type="ECO:0000256" key="8">
    <source>
        <dbReference type="ARBA" id="ARBA00022989"/>
    </source>
</evidence>
<evidence type="ECO:0000256" key="7">
    <source>
        <dbReference type="ARBA" id="ARBA00022970"/>
    </source>
</evidence>
<dbReference type="AlphaFoldDB" id="G4CVU4"/>
<feature type="transmembrane region" description="Helical" evidence="10">
    <location>
        <begin position="414"/>
        <end position="438"/>
    </location>
</feature>
<dbReference type="PANTHER" id="PTHR43495:SF4">
    <property type="entry name" value="AROMATIC AMINO ACID TRANSPORT PROTEIN AROP"/>
    <property type="match status" value="1"/>
</dbReference>
<keyword evidence="3" id="KW-0813">Transport</keyword>
<dbReference type="FunFam" id="1.20.1740.10:FF:000001">
    <property type="entry name" value="Amino acid permease"/>
    <property type="match status" value="1"/>
</dbReference>
<dbReference type="EMBL" id="AGBA01000007">
    <property type="protein sequence ID" value="EGY78482.1"/>
    <property type="molecule type" value="Genomic_DNA"/>
</dbReference>
<proteinExistence type="inferred from homology"/>
<accession>G4CVU4</accession>
<dbReference type="GO" id="GO:0006865">
    <property type="term" value="P:amino acid transport"/>
    <property type="evidence" value="ECO:0007669"/>
    <property type="project" value="UniProtKB-KW"/>
</dbReference>
<evidence type="ECO:0000256" key="5">
    <source>
        <dbReference type="ARBA" id="ARBA00022519"/>
    </source>
</evidence>
<evidence type="ECO:0000256" key="2">
    <source>
        <dbReference type="ARBA" id="ARBA00008583"/>
    </source>
</evidence>
<evidence type="ECO:0000256" key="9">
    <source>
        <dbReference type="ARBA" id="ARBA00023136"/>
    </source>
</evidence>
<feature type="transmembrane region" description="Helical" evidence="10">
    <location>
        <begin position="459"/>
        <end position="477"/>
    </location>
</feature>
<evidence type="ECO:0000259" key="11">
    <source>
        <dbReference type="Pfam" id="PF00324"/>
    </source>
</evidence>
<feature type="transmembrane region" description="Helical" evidence="10">
    <location>
        <begin position="181"/>
        <end position="200"/>
    </location>
</feature>
<feature type="transmembrane region" description="Helical" evidence="10">
    <location>
        <begin position="207"/>
        <end position="229"/>
    </location>
</feature>
<dbReference type="InterPro" id="IPR004840">
    <property type="entry name" value="Amino_acid_permease_CS"/>
</dbReference>
<evidence type="ECO:0000256" key="3">
    <source>
        <dbReference type="ARBA" id="ARBA00022448"/>
    </source>
</evidence>
<keyword evidence="9 10" id="KW-0472">Membrane</keyword>
<evidence type="ECO:0000256" key="4">
    <source>
        <dbReference type="ARBA" id="ARBA00022475"/>
    </source>
</evidence>
<protein>
    <submittedName>
        <fullName evidence="12">APC family amino acid transporter</fullName>
    </submittedName>
</protein>
<keyword evidence="7" id="KW-0029">Amino-acid transport</keyword>
<dbReference type="PROSITE" id="PS00218">
    <property type="entry name" value="AMINO_ACID_PERMEASE_1"/>
    <property type="match status" value="1"/>
</dbReference>
<feature type="transmembrane region" description="Helical" evidence="10">
    <location>
        <begin position="73"/>
        <end position="91"/>
    </location>
</feature>
<dbReference type="GO" id="GO:0055085">
    <property type="term" value="P:transmembrane transport"/>
    <property type="evidence" value="ECO:0007669"/>
    <property type="project" value="InterPro"/>
</dbReference>
<gene>
    <name evidence="12" type="primary">aroP</name>
    <name evidence="12" type="ORF">HMPREF9153_0651</name>
</gene>
<dbReference type="Gene3D" id="1.20.1740.10">
    <property type="entry name" value="Amino acid/polyamine transporter I"/>
    <property type="match status" value="1"/>
</dbReference>
<evidence type="ECO:0000256" key="10">
    <source>
        <dbReference type="SAM" id="Phobius"/>
    </source>
</evidence>
<evidence type="ECO:0000313" key="12">
    <source>
        <dbReference type="EMBL" id="EGY78482.1"/>
    </source>
</evidence>
<feature type="transmembrane region" description="Helical" evidence="10">
    <location>
        <begin position="295"/>
        <end position="317"/>
    </location>
</feature>
<evidence type="ECO:0000256" key="1">
    <source>
        <dbReference type="ARBA" id="ARBA00004429"/>
    </source>
</evidence>
<keyword evidence="5" id="KW-0997">Cell inner membrane</keyword>
<keyword evidence="8 10" id="KW-1133">Transmembrane helix</keyword>
<name>G4CVU4_9ACTN</name>
<keyword evidence="6 10" id="KW-0812">Transmembrane</keyword>
<feature type="transmembrane region" description="Helical" evidence="10">
    <location>
        <begin position="97"/>
        <end position="116"/>
    </location>
</feature>
<evidence type="ECO:0000256" key="6">
    <source>
        <dbReference type="ARBA" id="ARBA00022692"/>
    </source>
</evidence>
<keyword evidence="4" id="KW-1003">Cell membrane</keyword>
<comment type="caution">
    <text evidence="12">The sequence shown here is derived from an EMBL/GenBank/DDBJ whole genome shotgun (WGS) entry which is preliminary data.</text>
</comment>
<comment type="similarity">
    <text evidence="2">Belongs to the amino acid-polyamine-organocation (APC) superfamily. Amino acid transporter (AAT) (TC 2.A.3.1) family.</text>
</comment>
<feature type="transmembrane region" description="Helical" evidence="10">
    <location>
        <begin position="153"/>
        <end position="175"/>
    </location>
</feature>
<dbReference type="PATRIC" id="fig|997355.3.peg.638"/>
<dbReference type="PANTHER" id="PTHR43495">
    <property type="entry name" value="GABA PERMEASE"/>
    <property type="match status" value="1"/>
</dbReference>
<feature type="transmembrane region" description="Helical" evidence="10">
    <location>
        <begin position="388"/>
        <end position="408"/>
    </location>
</feature>
<feature type="transmembrane region" description="Helical" evidence="10">
    <location>
        <begin position="249"/>
        <end position="274"/>
    </location>
</feature>
<feature type="domain" description="Amino acid permease/ SLC12A" evidence="11">
    <location>
        <begin position="72"/>
        <end position="506"/>
    </location>
</feature>
<comment type="subcellular location">
    <subcellularLocation>
        <location evidence="1">Cell inner membrane</location>
        <topology evidence="1">Multi-pass membrane protein</topology>
    </subcellularLocation>
</comment>
<evidence type="ECO:0000313" key="13">
    <source>
        <dbReference type="Proteomes" id="UP000005332"/>
    </source>
</evidence>